<dbReference type="RefSeq" id="WP_159585503.1">
    <property type="nucleotide sequence ID" value="NZ_JBIPKE010000014.1"/>
</dbReference>
<reference evidence="2 3" key="1">
    <citation type="journal article" date="2013" name="Int. J. Syst. Evol. Microbiol.">
        <title>Marinoscillum luteum sp. nov., isolated from marine sediment.</title>
        <authorList>
            <person name="Cha I.T."/>
            <person name="Park S.J."/>
            <person name="Kim S.J."/>
            <person name="Kim J.G."/>
            <person name="Jung M.Y."/>
            <person name="Shin K.S."/>
            <person name="Kwon K.K."/>
            <person name="Yang S.H."/>
            <person name="Seo Y.S."/>
            <person name="Rhee S.K."/>
        </authorList>
    </citation>
    <scope>NUCLEOTIDE SEQUENCE [LARGE SCALE GENOMIC DNA]</scope>
    <source>
        <strain evidence="2 3">KCTC 23939</strain>
    </source>
</reference>
<keyword evidence="3" id="KW-1185">Reference proteome</keyword>
<dbReference type="InterPro" id="IPR003812">
    <property type="entry name" value="Fido"/>
</dbReference>
<comment type="caution">
    <text evidence="2">The sequence shown here is derived from an EMBL/GenBank/DDBJ whole genome shotgun (WGS) entry which is preliminary data.</text>
</comment>
<dbReference type="NCBIfam" id="TIGR01550">
    <property type="entry name" value="DOC_P1"/>
    <property type="match status" value="1"/>
</dbReference>
<proteinExistence type="predicted"/>
<dbReference type="Gene3D" id="1.20.120.1870">
    <property type="entry name" value="Fic/DOC protein, Fido domain"/>
    <property type="match status" value="1"/>
</dbReference>
<evidence type="ECO:0000313" key="2">
    <source>
        <dbReference type="EMBL" id="MFH6983179.1"/>
    </source>
</evidence>
<organism evidence="2 3">
    <name type="scientific">Marinoscillum luteum</name>
    <dbReference type="NCBI Taxonomy" id="861051"/>
    <lineage>
        <taxon>Bacteria</taxon>
        <taxon>Pseudomonadati</taxon>
        <taxon>Bacteroidota</taxon>
        <taxon>Cytophagia</taxon>
        <taxon>Cytophagales</taxon>
        <taxon>Reichenbachiellaceae</taxon>
        <taxon>Marinoscillum</taxon>
    </lineage>
</organism>
<dbReference type="InterPro" id="IPR036597">
    <property type="entry name" value="Fido-like_dom_sf"/>
</dbReference>
<dbReference type="Pfam" id="PF02661">
    <property type="entry name" value="Fic"/>
    <property type="match status" value="1"/>
</dbReference>
<sequence length="132" mass="14747">MSSPSEFRWVSEPVVHAIHNEQISRHGGLPGIRDNALLESALARPKNVFAYENGSITQCAASYMYGIVRNHPFLDGNKRTGFVVGVTFLILNQHYVEVSEADVVMEILNLANGNTSEEALELWLRRIIVPLK</sequence>
<dbReference type="Proteomes" id="UP001610063">
    <property type="component" value="Unassembled WGS sequence"/>
</dbReference>
<dbReference type="InterPro" id="IPR053737">
    <property type="entry name" value="Type_II_TA_Toxin"/>
</dbReference>
<name>A0ABW7N9Q1_9BACT</name>
<dbReference type="PIRSF" id="PIRSF018297">
    <property type="entry name" value="Doc"/>
    <property type="match status" value="1"/>
</dbReference>
<gene>
    <name evidence="2" type="ORF">ACHKAR_07000</name>
</gene>
<accession>A0ABW7N9Q1</accession>
<dbReference type="SUPFAM" id="SSF140931">
    <property type="entry name" value="Fic-like"/>
    <property type="match status" value="1"/>
</dbReference>
<dbReference type="EMBL" id="JBIPKE010000014">
    <property type="protein sequence ID" value="MFH6983179.1"/>
    <property type="molecule type" value="Genomic_DNA"/>
</dbReference>
<evidence type="ECO:0000313" key="3">
    <source>
        <dbReference type="Proteomes" id="UP001610063"/>
    </source>
</evidence>
<dbReference type="PANTHER" id="PTHR39426:SF1">
    <property type="entry name" value="HOMOLOGY TO DEATH-ON-CURING PROTEIN OF PHAGE P1"/>
    <property type="match status" value="1"/>
</dbReference>
<evidence type="ECO:0000259" key="1">
    <source>
        <dbReference type="PROSITE" id="PS51459"/>
    </source>
</evidence>
<feature type="domain" description="Fido" evidence="1">
    <location>
        <begin position="10"/>
        <end position="126"/>
    </location>
</feature>
<protein>
    <submittedName>
        <fullName evidence="2">Type II toxin-antitoxin system death-on-curing family toxin</fullName>
    </submittedName>
</protein>
<dbReference type="InterPro" id="IPR006440">
    <property type="entry name" value="Doc"/>
</dbReference>
<dbReference type="PROSITE" id="PS51459">
    <property type="entry name" value="FIDO"/>
    <property type="match status" value="1"/>
</dbReference>
<dbReference type="PANTHER" id="PTHR39426">
    <property type="entry name" value="HOMOLOGY TO DEATH-ON-CURING PROTEIN OF PHAGE P1"/>
    <property type="match status" value="1"/>
</dbReference>